<reference evidence="3 4" key="1">
    <citation type="submission" date="2020-05" db="EMBL/GenBank/DDBJ databases">
        <title>Identification and distribution of gene clusters putatively required for synthesis of sphingolipid metabolism inhibitors in phylogenetically diverse species of the filamentous fungus Fusarium.</title>
        <authorList>
            <person name="Kim H.-S."/>
            <person name="Busman M."/>
            <person name="Brown D.W."/>
            <person name="Divon H."/>
            <person name="Uhlig S."/>
            <person name="Proctor R.H."/>
        </authorList>
    </citation>
    <scope>NUCLEOTIDE SEQUENCE [LARGE SCALE GENOMIC DNA]</scope>
    <source>
        <strain evidence="3 4">NRRL 20693</strain>
    </source>
</reference>
<feature type="compositionally biased region" description="Acidic residues" evidence="1">
    <location>
        <begin position="273"/>
        <end position="284"/>
    </location>
</feature>
<gene>
    <name evidence="3" type="ORF">FHETE_94</name>
</gene>
<dbReference type="EMBL" id="JAAGWQ010000002">
    <property type="protein sequence ID" value="KAF5681063.1"/>
    <property type="molecule type" value="Genomic_DNA"/>
</dbReference>
<dbReference type="AlphaFoldDB" id="A0A8H5X4H6"/>
<feature type="region of interest" description="Disordered" evidence="1">
    <location>
        <begin position="395"/>
        <end position="446"/>
    </location>
</feature>
<dbReference type="InterPro" id="IPR001357">
    <property type="entry name" value="BRCT_dom"/>
</dbReference>
<dbReference type="OrthoDB" id="342264at2759"/>
<protein>
    <recommendedName>
        <fullName evidence="2">BRCT domain-containing protein</fullName>
    </recommendedName>
</protein>
<evidence type="ECO:0000313" key="4">
    <source>
        <dbReference type="Proteomes" id="UP000567885"/>
    </source>
</evidence>
<organism evidence="3 4">
    <name type="scientific">Fusarium heterosporum</name>
    <dbReference type="NCBI Taxonomy" id="42747"/>
    <lineage>
        <taxon>Eukaryota</taxon>
        <taxon>Fungi</taxon>
        <taxon>Dikarya</taxon>
        <taxon>Ascomycota</taxon>
        <taxon>Pezizomycotina</taxon>
        <taxon>Sordariomycetes</taxon>
        <taxon>Hypocreomycetidae</taxon>
        <taxon>Hypocreales</taxon>
        <taxon>Nectriaceae</taxon>
        <taxon>Fusarium</taxon>
        <taxon>Fusarium heterosporum species complex</taxon>
    </lineage>
</organism>
<dbReference type="CDD" id="cd00027">
    <property type="entry name" value="BRCT"/>
    <property type="match status" value="1"/>
</dbReference>
<keyword evidence="4" id="KW-1185">Reference proteome</keyword>
<proteinExistence type="predicted"/>
<feature type="compositionally biased region" description="Polar residues" evidence="1">
    <location>
        <begin position="348"/>
        <end position="360"/>
    </location>
</feature>
<name>A0A8H5X4H6_FUSHE</name>
<dbReference type="PROSITE" id="PS50172">
    <property type="entry name" value="BRCT"/>
    <property type="match status" value="1"/>
</dbReference>
<sequence length="467" mass="52827">MPAQIFKGKTFAAAGPLPGQMTIENMKRWASLRKGVFLDDFDESVTHLLCTKEQFDKKILRIKEALKRKRVNIIHVDWFEFSTVKNAKLDESDYSMRNIQAKDNAKKRERVRREKGRRNGEKFVNTNFFHLYRDRENFVYEVDITRDDNQTGELGQKYTLYLWESNATPHLYRFTAKFLKRKGSSQPSYFRPSPCEGKWRAEMDLFMDFFKKKTGIEWQDRITFAHTGLTSMFQYTPPTGGRPVGRRLRHDLDYCREINAQIRGLPWPPIKDSEEESVSTEDDSNSGPRTFDDDHDMIDSPPGAENISEKHESVATTTQVGEVETHKHQPQGGLETPPRDEKGEPRTAPTSLIPSISGDTNPIKIATPAPSSDGNDVLESSVGISAISSKEIGIEVSLEPEPQKPKAALTSAVESAPDNASSSELAAPPPSSDEKEVVDVSANDDSRVLDKETDMWISLDFEPREPL</sequence>
<dbReference type="InterPro" id="IPR036420">
    <property type="entry name" value="BRCT_dom_sf"/>
</dbReference>
<evidence type="ECO:0000256" key="1">
    <source>
        <dbReference type="SAM" id="MobiDB-lite"/>
    </source>
</evidence>
<dbReference type="Proteomes" id="UP000567885">
    <property type="component" value="Unassembled WGS sequence"/>
</dbReference>
<evidence type="ECO:0000259" key="2">
    <source>
        <dbReference type="PROSITE" id="PS50172"/>
    </source>
</evidence>
<comment type="caution">
    <text evidence="3">The sequence shown here is derived from an EMBL/GenBank/DDBJ whole genome shotgun (WGS) entry which is preliminary data.</text>
</comment>
<feature type="domain" description="BRCT" evidence="2">
    <location>
        <begin position="1"/>
        <end position="96"/>
    </location>
</feature>
<dbReference type="SUPFAM" id="SSF52113">
    <property type="entry name" value="BRCT domain"/>
    <property type="match status" value="1"/>
</dbReference>
<accession>A0A8H5X4H6</accession>
<evidence type="ECO:0000313" key="3">
    <source>
        <dbReference type="EMBL" id="KAF5681063.1"/>
    </source>
</evidence>
<dbReference type="Gene3D" id="3.40.50.10190">
    <property type="entry name" value="BRCT domain"/>
    <property type="match status" value="1"/>
</dbReference>
<feature type="region of interest" description="Disordered" evidence="1">
    <location>
        <begin position="265"/>
        <end position="378"/>
    </location>
</feature>
<feature type="compositionally biased region" description="Basic and acidic residues" evidence="1">
    <location>
        <begin position="432"/>
        <end position="446"/>
    </location>
</feature>